<dbReference type="GO" id="GO:0030246">
    <property type="term" value="F:carbohydrate binding"/>
    <property type="evidence" value="ECO:0007669"/>
    <property type="project" value="InterPro"/>
</dbReference>
<dbReference type="Pfam" id="PF09261">
    <property type="entry name" value="Alpha-mann_mid"/>
    <property type="match status" value="1"/>
</dbReference>
<dbReference type="CDD" id="cd10814">
    <property type="entry name" value="GH38N_AMII_SpGH38_like"/>
    <property type="match status" value="1"/>
</dbReference>
<dbReference type="AlphaFoldDB" id="A0A127EJ08"/>
<dbReference type="Pfam" id="PF01074">
    <property type="entry name" value="Glyco_hydro_38N"/>
    <property type="match status" value="1"/>
</dbReference>
<dbReference type="RefSeq" id="WP_061428411.1">
    <property type="nucleotide sequence ID" value="NZ_CATNZO010000001.1"/>
</dbReference>
<dbReference type="InterPro" id="IPR037094">
    <property type="entry name" value="Glyco_hydro_38_cen_sf"/>
</dbReference>
<dbReference type="Gene3D" id="3.20.110.10">
    <property type="entry name" value="Glycoside hydrolase 38, N terminal domain"/>
    <property type="match status" value="1"/>
</dbReference>
<proteinExistence type="inferred from homology"/>
<dbReference type="Gene3D" id="1.20.1270.50">
    <property type="entry name" value="Glycoside hydrolase family 38, central domain"/>
    <property type="match status" value="1"/>
</dbReference>
<dbReference type="OrthoDB" id="9764050at2"/>
<dbReference type="InterPro" id="IPR041509">
    <property type="entry name" value="GH38_beta-1"/>
</dbReference>
<dbReference type="InterPro" id="IPR011013">
    <property type="entry name" value="Gal_mutarotase_sf_dom"/>
</dbReference>
<dbReference type="InterPro" id="IPR028995">
    <property type="entry name" value="Glyco_hydro_57/38_cen_sf"/>
</dbReference>
<dbReference type="EMBL" id="CP010994">
    <property type="protein sequence ID" value="AMN35940.1"/>
    <property type="molecule type" value="Genomic_DNA"/>
</dbReference>
<dbReference type="InterPro" id="IPR000602">
    <property type="entry name" value="Glyco_hydro_38_N"/>
</dbReference>
<dbReference type="GO" id="GO:0009313">
    <property type="term" value="P:oligosaccharide catabolic process"/>
    <property type="evidence" value="ECO:0007669"/>
    <property type="project" value="TreeGrafter"/>
</dbReference>
<dbReference type="Gene3D" id="2.60.40.2220">
    <property type="match status" value="1"/>
</dbReference>
<dbReference type="InterPro" id="IPR011682">
    <property type="entry name" value="Glyco_hydro_38_C"/>
</dbReference>
<dbReference type="InterPro" id="IPR041147">
    <property type="entry name" value="GH38_C"/>
</dbReference>
<dbReference type="PANTHER" id="PTHR46017:SF2">
    <property type="entry name" value="MANNOSYLGLYCERATE HYDROLASE"/>
    <property type="match status" value="1"/>
</dbReference>
<dbReference type="Pfam" id="PF07748">
    <property type="entry name" value="Glyco_hydro_38C"/>
    <property type="match status" value="1"/>
</dbReference>
<dbReference type="Gene3D" id="2.60.40.2210">
    <property type="match status" value="1"/>
</dbReference>
<evidence type="ECO:0000256" key="3">
    <source>
        <dbReference type="ARBA" id="ARBA00022801"/>
    </source>
</evidence>
<dbReference type="SUPFAM" id="SSF74650">
    <property type="entry name" value="Galactose mutarotase-like"/>
    <property type="match status" value="1"/>
</dbReference>
<gene>
    <name evidence="6" type="ORF">JFP838_09290</name>
</gene>
<feature type="domain" description="Glycoside hydrolase family 38 central" evidence="5">
    <location>
        <begin position="293"/>
        <end position="366"/>
    </location>
</feature>
<keyword evidence="2" id="KW-0479">Metal-binding</keyword>
<keyword evidence="4" id="KW-0326">Glycosidase</keyword>
<sequence length="859" mass="98161">MKKVHVVSHSHWDREWYIPFQKHRVKLVDFMDSLIDTLENNEHFKYFHLDGQTIALDDYLEIKPYMFHRLKKLIEEGRLHVGPWYVLQDEYLISAEANVRNMLLGMRFAKRFGNPVKIGYFPDSFGNISQAPQILRGFGIDNAVFGRGITPIAFDNQKVEEAGENEYHSEVLWKSPDGSEVLGILMANWYSNGNEIPADKKEAIEFLNDRVNKADMYATTNQILLMNGCDHQPVQTNVGDIIDNVKEDVDFELVHSNLVQYIEDVKKEVKDLKEVTGELNGQYTDGWWTLCNTASSRLYLKQMNNKFQVLLERYVEPLGVMASLEGKKYESDFILQAWKYLIQNHPHDSICGCSIDEVHQDMVTRFKSSMQISEEMIARSTEHMLNLVNGTTTDRESIVVFNTLGWDRSEVVEATVDVNKESGIENFKVVTENGEEVPSVVEVLGETFKYTLPNNRFRQPEYVNRFKVKFLANNIKALGLKSFKIVPCEKVEEKEVSKDLTFENKFFSLKFNENGTFDLLHKGTNKEYKNLNAFEDCGDIGDEYIFRAPEKDLVINTLGNKASINVLKDNEVEKVIKVKNTLEVPVKAIKKESRRVEETTEINLVSTIVLSEVSKRVDIKVEIENTAKDHRVRALFPTGIEASTHFAEGHFDVIERETTPWEGWQNPSNCQKQTNFVDVNDGKVGLMIANMGLPEYEVLRDGENTIALTILRSVGELGDWGVFPTPEAQCLGNNVAEYSIIAHEGDYTGERAYEEAYNLNTPMLALQGDFKAEDSLVSIKGENVVLSAFKKAEEGDSIIVRIFNISDKEENFQIKVNRDVKEINEVNLNEELIEKLEVKENAINGIISKKKIKTFEIVL</sequence>
<dbReference type="Pfam" id="PF18438">
    <property type="entry name" value="Glyco_hydro_38"/>
    <property type="match status" value="1"/>
</dbReference>
<protein>
    <submittedName>
        <fullName evidence="6">Alpha-mannosidase</fullName>
    </submittedName>
</protein>
<dbReference type="Proteomes" id="UP000070260">
    <property type="component" value="Chromosome"/>
</dbReference>
<dbReference type="GO" id="GO:0046872">
    <property type="term" value="F:metal ion binding"/>
    <property type="evidence" value="ECO:0007669"/>
    <property type="project" value="UniProtKB-KW"/>
</dbReference>
<dbReference type="GO" id="GO:0004559">
    <property type="term" value="F:alpha-mannosidase activity"/>
    <property type="evidence" value="ECO:0007669"/>
    <property type="project" value="InterPro"/>
</dbReference>
<evidence type="ECO:0000259" key="5">
    <source>
        <dbReference type="SMART" id="SM00872"/>
    </source>
</evidence>
<dbReference type="GO" id="GO:0006013">
    <property type="term" value="P:mannose metabolic process"/>
    <property type="evidence" value="ECO:0007669"/>
    <property type="project" value="InterPro"/>
</dbReference>
<dbReference type="SUPFAM" id="SSF88688">
    <property type="entry name" value="Families 57/38 glycoside transferase middle domain"/>
    <property type="match status" value="1"/>
</dbReference>
<evidence type="ECO:0000256" key="4">
    <source>
        <dbReference type="ARBA" id="ARBA00023295"/>
    </source>
</evidence>
<organism evidence="6 7">
    <name type="scientific">Clostridium perfringens</name>
    <dbReference type="NCBI Taxonomy" id="1502"/>
    <lineage>
        <taxon>Bacteria</taxon>
        <taxon>Bacillati</taxon>
        <taxon>Bacillota</taxon>
        <taxon>Clostridia</taxon>
        <taxon>Eubacteriales</taxon>
        <taxon>Clostridiaceae</taxon>
        <taxon>Clostridium</taxon>
    </lineage>
</organism>
<dbReference type="PANTHER" id="PTHR46017">
    <property type="entry name" value="ALPHA-MANNOSIDASE 2C1"/>
    <property type="match status" value="1"/>
</dbReference>
<dbReference type="InterPro" id="IPR015341">
    <property type="entry name" value="Glyco_hydro_38_cen"/>
</dbReference>
<name>A0A127EJ08_CLOPF</name>
<dbReference type="InterPro" id="IPR027291">
    <property type="entry name" value="Glyco_hydro_38_N_sf"/>
</dbReference>
<dbReference type="SMART" id="SM00872">
    <property type="entry name" value="Alpha-mann_mid"/>
    <property type="match status" value="1"/>
</dbReference>
<keyword evidence="3" id="KW-0378">Hydrolase</keyword>
<evidence type="ECO:0000313" key="7">
    <source>
        <dbReference type="Proteomes" id="UP000070260"/>
    </source>
</evidence>
<dbReference type="Pfam" id="PF17677">
    <property type="entry name" value="Glyco_hydro38C2"/>
    <property type="match status" value="1"/>
</dbReference>
<dbReference type="SUPFAM" id="SSF88713">
    <property type="entry name" value="Glycoside hydrolase/deacetylase"/>
    <property type="match status" value="1"/>
</dbReference>
<accession>A0A127EJ08</accession>
<evidence type="ECO:0000313" key="6">
    <source>
        <dbReference type="EMBL" id="AMN35940.1"/>
    </source>
</evidence>
<reference evidence="6 7" key="1">
    <citation type="journal article" date="2016" name="PLoS ONE">
        <title>Plasmid Characterization and Chromosome Analysis of Two netF+ Clostridium perfringens Isolates Associated with Foal and Canine Necrotizing Enteritis.</title>
        <authorList>
            <person name="Mehdizadeh Gohari I."/>
            <person name="Kropinski A.M."/>
            <person name="Weese S.J."/>
            <person name="Parreira V.R."/>
            <person name="Whitehead A.E."/>
            <person name="Boerlin P."/>
            <person name="Prescott J.F."/>
        </authorList>
    </citation>
    <scope>NUCLEOTIDE SEQUENCE [LARGE SCALE GENOMIC DNA]</scope>
    <source>
        <strain evidence="6 7">JP838</strain>
    </source>
</reference>
<dbReference type="PATRIC" id="fig|1502.177.peg.1906"/>
<comment type="similarity">
    <text evidence="1">Belongs to the glycosyl hydrolase 38 family.</text>
</comment>
<evidence type="ECO:0000256" key="1">
    <source>
        <dbReference type="ARBA" id="ARBA00009792"/>
    </source>
</evidence>
<evidence type="ECO:0000256" key="2">
    <source>
        <dbReference type="ARBA" id="ARBA00022723"/>
    </source>
</evidence>
<dbReference type="Gene3D" id="2.70.98.30">
    <property type="entry name" value="Golgi alpha-mannosidase II, domain 4"/>
    <property type="match status" value="1"/>
</dbReference>
<dbReference type="InterPro" id="IPR011330">
    <property type="entry name" value="Glyco_hydro/deAcase_b/a-brl"/>
</dbReference>